<evidence type="ECO:0000259" key="11">
    <source>
        <dbReference type="Pfam" id="PF00408"/>
    </source>
</evidence>
<reference evidence="15 16" key="1">
    <citation type="journal article" date="2021" name="Int. J. Syst. Evol. Microbiol.">
        <title>Steroidobacter gossypii sp. nov., isolated from soil of cotton cropping field.</title>
        <authorList>
            <person name="Huang R."/>
            <person name="Yang S."/>
            <person name="Zhen C."/>
            <person name="Liu W."/>
        </authorList>
    </citation>
    <scope>NUCLEOTIDE SEQUENCE [LARGE SCALE GENOMIC DNA]</scope>
    <source>
        <strain evidence="15 16">S1-65</strain>
    </source>
</reference>
<feature type="domain" description="Alpha-D-phosphohexomutase alpha/beta/alpha" evidence="13">
    <location>
        <begin position="157"/>
        <end position="256"/>
    </location>
</feature>
<keyword evidence="7 10" id="KW-0479">Metal-binding</keyword>
<dbReference type="InterPro" id="IPR016066">
    <property type="entry name" value="A-D-PHexomutase_CS"/>
</dbReference>
<dbReference type="SUPFAM" id="SSF55957">
    <property type="entry name" value="Phosphoglucomutase, C-terminal domain"/>
    <property type="match status" value="1"/>
</dbReference>
<comment type="pathway">
    <text evidence="3">Nucleotide-sugar biosynthesis; GDP-alpha-D-mannose biosynthesis; alpha-D-mannose 1-phosphate from D-fructose 6-phosphate: step 2/2.</text>
</comment>
<dbReference type="InterPro" id="IPR036900">
    <property type="entry name" value="A-D-PHexomutase_C_sf"/>
</dbReference>
<dbReference type="Pfam" id="PF02880">
    <property type="entry name" value="PGM_PMM_III"/>
    <property type="match status" value="1"/>
</dbReference>
<dbReference type="InterPro" id="IPR005844">
    <property type="entry name" value="A-D-PHexomutase_a/b/a-I"/>
</dbReference>
<keyword evidence="16" id="KW-1185">Reference proteome</keyword>
<dbReference type="InterPro" id="IPR016055">
    <property type="entry name" value="A-D-PHexomutase_a/b/a-I/II/III"/>
</dbReference>
<comment type="catalytic activity">
    <reaction evidence="1">
        <text>alpha-D-mannose 1-phosphate = D-mannose 6-phosphate</text>
        <dbReference type="Rhea" id="RHEA:11140"/>
        <dbReference type="ChEBI" id="CHEBI:58409"/>
        <dbReference type="ChEBI" id="CHEBI:58735"/>
        <dbReference type="EC" id="5.4.2.8"/>
    </reaction>
</comment>
<dbReference type="Pfam" id="PF00408">
    <property type="entry name" value="PGM_PMM_IV"/>
    <property type="match status" value="1"/>
</dbReference>
<feature type="domain" description="Alpha-D-phosphohexomutase alpha/beta/alpha" evidence="12">
    <location>
        <begin position="12"/>
        <end position="138"/>
    </location>
</feature>
<evidence type="ECO:0000256" key="3">
    <source>
        <dbReference type="ARBA" id="ARBA00004699"/>
    </source>
</evidence>
<dbReference type="CDD" id="cd03089">
    <property type="entry name" value="PMM_PGM"/>
    <property type="match status" value="1"/>
</dbReference>
<dbReference type="InterPro" id="IPR005845">
    <property type="entry name" value="A-D-PHexomutase_a/b/a-II"/>
</dbReference>
<dbReference type="Gene3D" id="3.30.310.50">
    <property type="entry name" value="Alpha-D-phosphohexomutase, C-terminal domain"/>
    <property type="match status" value="1"/>
</dbReference>
<evidence type="ECO:0000256" key="7">
    <source>
        <dbReference type="ARBA" id="ARBA00022723"/>
    </source>
</evidence>
<accession>A0ABS1WYW9</accession>
<keyword evidence="6" id="KW-0597">Phosphoprotein</keyword>
<evidence type="ECO:0000256" key="2">
    <source>
        <dbReference type="ARBA" id="ARBA00001946"/>
    </source>
</evidence>
<evidence type="ECO:0000256" key="4">
    <source>
        <dbReference type="ARBA" id="ARBA00010231"/>
    </source>
</evidence>
<feature type="domain" description="Alpha-D-phosphohexomutase alpha/beta/alpha" evidence="14">
    <location>
        <begin position="261"/>
        <end position="371"/>
    </location>
</feature>
<evidence type="ECO:0000256" key="10">
    <source>
        <dbReference type="RuleBase" id="RU004326"/>
    </source>
</evidence>
<gene>
    <name evidence="15" type="ORF">JM946_15680</name>
</gene>
<dbReference type="InterPro" id="IPR005846">
    <property type="entry name" value="A-D-PHexomutase_a/b/a-III"/>
</dbReference>
<dbReference type="PRINTS" id="PR00509">
    <property type="entry name" value="PGMPMM"/>
</dbReference>
<dbReference type="EC" id="5.4.2.8" evidence="5"/>
<dbReference type="Proteomes" id="UP000661077">
    <property type="component" value="Unassembled WGS sequence"/>
</dbReference>
<comment type="cofactor">
    <cofactor evidence="2">
        <name>Mg(2+)</name>
        <dbReference type="ChEBI" id="CHEBI:18420"/>
    </cofactor>
</comment>
<dbReference type="PROSITE" id="PS00710">
    <property type="entry name" value="PGM_PMM"/>
    <property type="match status" value="1"/>
</dbReference>
<name>A0ABS1WYW9_9GAMM</name>
<dbReference type="PANTHER" id="PTHR43771:SF1">
    <property type="entry name" value="PHOSPHOMANNOMUTASE"/>
    <property type="match status" value="1"/>
</dbReference>
<evidence type="ECO:0000259" key="12">
    <source>
        <dbReference type="Pfam" id="PF02878"/>
    </source>
</evidence>
<keyword evidence="9" id="KW-0413">Isomerase</keyword>
<evidence type="ECO:0000259" key="14">
    <source>
        <dbReference type="Pfam" id="PF02880"/>
    </source>
</evidence>
<protein>
    <recommendedName>
        <fullName evidence="5">phosphomannomutase</fullName>
        <ecNumber evidence="5">5.4.2.8</ecNumber>
    </recommendedName>
</protein>
<evidence type="ECO:0000256" key="6">
    <source>
        <dbReference type="ARBA" id="ARBA00022553"/>
    </source>
</evidence>
<sequence length="458" mass="50666">MSATPSSAIVGFKAYDYRGRIPTELNPDVAYRIGRAYAEFLKPKRVVVGRDIRKSSEELCAALTRGLLDSGVDVYDIGLCGTEVVYFATFSEGMDGGVMVTASHNPPDYNGMKFVREQSRPISGDTGLKDIQRIAEANAYSPPARQGTRHVLDVSRKYIEHLLSYLDKSRLKPLKIVVNAGNGGAGLIVDQLEPHLPFEFIKINHQPDGSFPNGVPNPMLEANRLATIEAIKQHKADCGVAWDGDYDRCFLFDEHGSFIEGYYIVGLLASVFLKQEQGARIVHDPRLTWATTDMVESLGGKAVMSKSGHAFMKDVMREADAVYGGEMSAHHYFRRFGYCDTGQIPWLLVAQIICDSGKSLSQLVGERIAKYPASGEINRKVADAKATIARVQERYQPGAKSVDFTDGLSIEFDTWRFNLRSSNTEPLIRLNVESRGDEALMKSRTAELLQMIGGEEAH</sequence>
<evidence type="ECO:0000313" key="15">
    <source>
        <dbReference type="EMBL" id="MBM0106175.1"/>
    </source>
</evidence>
<dbReference type="Pfam" id="PF02879">
    <property type="entry name" value="PGM_PMM_II"/>
    <property type="match status" value="1"/>
</dbReference>
<evidence type="ECO:0000313" key="16">
    <source>
        <dbReference type="Proteomes" id="UP000661077"/>
    </source>
</evidence>
<evidence type="ECO:0000259" key="13">
    <source>
        <dbReference type="Pfam" id="PF02879"/>
    </source>
</evidence>
<dbReference type="EMBL" id="JAEVLS010000003">
    <property type="protein sequence ID" value="MBM0106175.1"/>
    <property type="molecule type" value="Genomic_DNA"/>
</dbReference>
<keyword evidence="8 10" id="KW-0460">Magnesium</keyword>
<feature type="domain" description="Alpha-D-phosphohexomutase C-terminal" evidence="11">
    <location>
        <begin position="376"/>
        <end position="442"/>
    </location>
</feature>
<dbReference type="PANTHER" id="PTHR43771">
    <property type="entry name" value="PHOSPHOMANNOMUTASE"/>
    <property type="match status" value="1"/>
</dbReference>
<dbReference type="RefSeq" id="WP_203168287.1">
    <property type="nucleotide sequence ID" value="NZ_JAEVLS010000003.1"/>
</dbReference>
<dbReference type="InterPro" id="IPR005843">
    <property type="entry name" value="A-D-PHexomutase_C"/>
</dbReference>
<comment type="caution">
    <text evidence="15">The sequence shown here is derived from an EMBL/GenBank/DDBJ whole genome shotgun (WGS) entry which is preliminary data.</text>
</comment>
<dbReference type="Pfam" id="PF02878">
    <property type="entry name" value="PGM_PMM_I"/>
    <property type="match status" value="1"/>
</dbReference>
<evidence type="ECO:0000256" key="5">
    <source>
        <dbReference type="ARBA" id="ARBA00012730"/>
    </source>
</evidence>
<evidence type="ECO:0000256" key="9">
    <source>
        <dbReference type="ARBA" id="ARBA00023235"/>
    </source>
</evidence>
<comment type="similarity">
    <text evidence="4 10">Belongs to the phosphohexose mutase family.</text>
</comment>
<organism evidence="15 16">
    <name type="scientific">Steroidobacter gossypii</name>
    <dbReference type="NCBI Taxonomy" id="2805490"/>
    <lineage>
        <taxon>Bacteria</taxon>
        <taxon>Pseudomonadati</taxon>
        <taxon>Pseudomonadota</taxon>
        <taxon>Gammaproteobacteria</taxon>
        <taxon>Steroidobacterales</taxon>
        <taxon>Steroidobacteraceae</taxon>
        <taxon>Steroidobacter</taxon>
    </lineage>
</organism>
<dbReference type="SUPFAM" id="SSF53738">
    <property type="entry name" value="Phosphoglucomutase, first 3 domains"/>
    <property type="match status" value="3"/>
</dbReference>
<dbReference type="InterPro" id="IPR005841">
    <property type="entry name" value="Alpha-D-phosphohexomutase_SF"/>
</dbReference>
<evidence type="ECO:0000256" key="8">
    <source>
        <dbReference type="ARBA" id="ARBA00022842"/>
    </source>
</evidence>
<evidence type="ECO:0000256" key="1">
    <source>
        <dbReference type="ARBA" id="ARBA00000586"/>
    </source>
</evidence>
<dbReference type="Gene3D" id="3.40.120.10">
    <property type="entry name" value="Alpha-D-Glucose-1,6-Bisphosphate, subunit A, domain 3"/>
    <property type="match status" value="3"/>
</dbReference>
<proteinExistence type="inferred from homology"/>